<dbReference type="InterPro" id="IPR044810">
    <property type="entry name" value="WRKY_plant"/>
</dbReference>
<feature type="compositionally biased region" description="Pro residues" evidence="6">
    <location>
        <begin position="70"/>
        <end position="83"/>
    </location>
</feature>
<evidence type="ECO:0000256" key="4">
    <source>
        <dbReference type="ARBA" id="ARBA00023163"/>
    </source>
</evidence>
<dbReference type="SUPFAM" id="SSF118290">
    <property type="entry name" value="WRKY DNA-binding domain"/>
    <property type="match status" value="1"/>
</dbReference>
<feature type="compositionally biased region" description="Polar residues" evidence="6">
    <location>
        <begin position="90"/>
        <end position="109"/>
    </location>
</feature>
<keyword evidence="5" id="KW-0539">Nucleus</keyword>
<dbReference type="Proteomes" id="UP000075243">
    <property type="component" value="Chromosome 2"/>
</dbReference>
<sequence>MFLESESMIIVKERVIMEELVKGQEAATQLKGLLENPIGSEDFLSPEQLLENVLSSFSQTISIIKASSFQPPPPVPAPAPAPAPHVLGSASYSTSGDDSVNWNRSQQGQSDERDSHSIRKGKGAQTWTAVLKTTDDGHVWRKYGEKQILNSKFLRSYFRCTYKFDQGCKATKQVQRCEENPDMYQITYIGLHTCNASLLNRLYINLLPSINIFFELITYTKNFILTTNYIF</sequence>
<evidence type="ECO:0000259" key="7">
    <source>
        <dbReference type="PROSITE" id="PS50811"/>
    </source>
</evidence>
<dbReference type="OMA" id="QEYSILI"/>
<evidence type="ECO:0000256" key="6">
    <source>
        <dbReference type="SAM" id="MobiDB-lite"/>
    </source>
</evidence>
<reference evidence="8 9" key="1">
    <citation type="journal article" date="2012" name="Nat. Biotechnol.">
        <title>Draft genome sequence of pigeonpea (Cajanus cajan), an orphan legume crop of resource-poor farmers.</title>
        <authorList>
            <person name="Varshney R.K."/>
            <person name="Chen W."/>
            <person name="Li Y."/>
            <person name="Bharti A.K."/>
            <person name="Saxena R.K."/>
            <person name="Schlueter J.A."/>
            <person name="Donoghue M.T."/>
            <person name="Azam S."/>
            <person name="Fan G."/>
            <person name="Whaley A.M."/>
            <person name="Farmer A.D."/>
            <person name="Sheridan J."/>
            <person name="Iwata A."/>
            <person name="Tuteja R."/>
            <person name="Penmetsa R.V."/>
            <person name="Wu W."/>
            <person name="Upadhyaya H.D."/>
            <person name="Yang S.P."/>
            <person name="Shah T."/>
            <person name="Saxena K.B."/>
            <person name="Michael T."/>
            <person name="McCombie W.R."/>
            <person name="Yang B."/>
            <person name="Zhang G."/>
            <person name="Yang H."/>
            <person name="Wang J."/>
            <person name="Spillane C."/>
            <person name="Cook D.R."/>
            <person name="May G.D."/>
            <person name="Xu X."/>
            <person name="Jackson S.A."/>
        </authorList>
    </citation>
    <scope>NUCLEOTIDE SEQUENCE [LARGE SCALE GENOMIC DNA]</scope>
    <source>
        <strain evidence="9">cv. Asha</strain>
    </source>
</reference>
<keyword evidence="9" id="KW-1185">Reference proteome</keyword>
<accession>A0A151U074</accession>
<evidence type="ECO:0000313" key="8">
    <source>
        <dbReference type="EMBL" id="KYP72675.1"/>
    </source>
</evidence>
<dbReference type="Gene3D" id="2.20.25.80">
    <property type="entry name" value="WRKY domain"/>
    <property type="match status" value="1"/>
</dbReference>
<dbReference type="InterPro" id="IPR003657">
    <property type="entry name" value="WRKY_dom"/>
</dbReference>
<keyword evidence="3" id="KW-0238">DNA-binding</keyword>
<dbReference type="SMART" id="SM00774">
    <property type="entry name" value="WRKY"/>
    <property type="match status" value="1"/>
</dbReference>
<gene>
    <name evidence="8" type="ORF">KK1_005273</name>
</gene>
<keyword evidence="4" id="KW-0804">Transcription</keyword>
<keyword evidence="2" id="KW-0805">Transcription regulation</keyword>
<evidence type="ECO:0000256" key="5">
    <source>
        <dbReference type="ARBA" id="ARBA00023242"/>
    </source>
</evidence>
<dbReference type="Gramene" id="C.cajan_05144.t">
    <property type="protein sequence ID" value="C.cajan_05144.t"/>
    <property type="gene ID" value="C.cajan_05144"/>
</dbReference>
<proteinExistence type="predicted"/>
<evidence type="ECO:0000256" key="2">
    <source>
        <dbReference type="ARBA" id="ARBA00023015"/>
    </source>
</evidence>
<dbReference type="PANTHER" id="PTHR31282">
    <property type="entry name" value="WRKY TRANSCRIPTION FACTOR 21-RELATED"/>
    <property type="match status" value="1"/>
</dbReference>
<evidence type="ECO:0000256" key="3">
    <source>
        <dbReference type="ARBA" id="ARBA00023125"/>
    </source>
</evidence>
<dbReference type="STRING" id="3821.A0A151U074"/>
<dbReference type="GO" id="GO:0003700">
    <property type="term" value="F:DNA-binding transcription factor activity"/>
    <property type="evidence" value="ECO:0007669"/>
    <property type="project" value="InterPro"/>
</dbReference>
<evidence type="ECO:0000313" key="9">
    <source>
        <dbReference type="Proteomes" id="UP000075243"/>
    </source>
</evidence>
<dbReference type="InterPro" id="IPR036576">
    <property type="entry name" value="WRKY_dom_sf"/>
</dbReference>
<organism evidence="8 9">
    <name type="scientific">Cajanus cajan</name>
    <name type="common">Pigeon pea</name>
    <name type="synonym">Cajanus indicus</name>
    <dbReference type="NCBI Taxonomy" id="3821"/>
    <lineage>
        <taxon>Eukaryota</taxon>
        <taxon>Viridiplantae</taxon>
        <taxon>Streptophyta</taxon>
        <taxon>Embryophyta</taxon>
        <taxon>Tracheophyta</taxon>
        <taxon>Spermatophyta</taxon>
        <taxon>Magnoliopsida</taxon>
        <taxon>eudicotyledons</taxon>
        <taxon>Gunneridae</taxon>
        <taxon>Pentapetalae</taxon>
        <taxon>rosids</taxon>
        <taxon>fabids</taxon>
        <taxon>Fabales</taxon>
        <taxon>Fabaceae</taxon>
        <taxon>Papilionoideae</taxon>
        <taxon>50 kb inversion clade</taxon>
        <taxon>NPAAA clade</taxon>
        <taxon>indigoferoid/millettioid clade</taxon>
        <taxon>Phaseoleae</taxon>
        <taxon>Cajanus</taxon>
    </lineage>
</organism>
<dbReference type="GO" id="GO:0043565">
    <property type="term" value="F:sequence-specific DNA binding"/>
    <property type="evidence" value="ECO:0007669"/>
    <property type="project" value="InterPro"/>
</dbReference>
<feature type="domain" description="WRKY" evidence="7">
    <location>
        <begin position="129"/>
        <end position="197"/>
    </location>
</feature>
<evidence type="ECO:0000256" key="1">
    <source>
        <dbReference type="ARBA" id="ARBA00004123"/>
    </source>
</evidence>
<feature type="region of interest" description="Disordered" evidence="6">
    <location>
        <begin position="69"/>
        <end position="121"/>
    </location>
</feature>
<name>A0A151U074_CAJCA</name>
<dbReference type="EMBL" id="CM003604">
    <property type="protein sequence ID" value="KYP72675.1"/>
    <property type="molecule type" value="Genomic_DNA"/>
</dbReference>
<dbReference type="GO" id="GO:0005634">
    <property type="term" value="C:nucleus"/>
    <property type="evidence" value="ECO:0007669"/>
    <property type="project" value="UniProtKB-SubCell"/>
</dbReference>
<dbReference type="AlphaFoldDB" id="A0A151U074"/>
<dbReference type="PROSITE" id="PS50811">
    <property type="entry name" value="WRKY"/>
    <property type="match status" value="1"/>
</dbReference>
<protein>
    <submittedName>
        <fullName evidence="8">WRKY transcription factor 70</fullName>
    </submittedName>
</protein>
<comment type="subcellular location">
    <subcellularLocation>
        <location evidence="1">Nucleus</location>
    </subcellularLocation>
</comment>
<dbReference type="Pfam" id="PF03106">
    <property type="entry name" value="WRKY"/>
    <property type="match status" value="1"/>
</dbReference>